<proteinExistence type="inferred from homology"/>
<evidence type="ECO:0000259" key="5">
    <source>
        <dbReference type="Pfam" id="PF05282"/>
    </source>
</evidence>
<feature type="region of interest" description="Disordered" evidence="4">
    <location>
        <begin position="194"/>
        <end position="216"/>
    </location>
</feature>
<reference evidence="7 8" key="1">
    <citation type="submission" date="2024-08" db="EMBL/GenBank/DDBJ databases">
        <authorList>
            <person name="Cucini C."/>
            <person name="Frati F."/>
        </authorList>
    </citation>
    <scope>NUCLEOTIDE SEQUENCE [LARGE SCALE GENOMIC DNA]</scope>
</reference>
<evidence type="ECO:0000256" key="2">
    <source>
        <dbReference type="ARBA" id="ARBA00016372"/>
    </source>
</evidence>
<gene>
    <name evidence="7" type="ORF">ODALV1_LOCUS1394</name>
</gene>
<feature type="region of interest" description="Disordered" evidence="4">
    <location>
        <begin position="1"/>
        <end position="35"/>
    </location>
</feature>
<evidence type="ECO:0000256" key="4">
    <source>
        <dbReference type="SAM" id="MobiDB-lite"/>
    </source>
</evidence>
<feature type="domain" description="AAR2 C-terminal" evidence="5">
    <location>
        <begin position="231"/>
        <end position="386"/>
    </location>
</feature>
<evidence type="ECO:0000256" key="1">
    <source>
        <dbReference type="ARBA" id="ARBA00006281"/>
    </source>
</evidence>
<dbReference type="Gene3D" id="2.60.34.20">
    <property type="match status" value="1"/>
</dbReference>
<dbReference type="CDD" id="cd13778">
    <property type="entry name" value="Aar2_C"/>
    <property type="match status" value="1"/>
</dbReference>
<dbReference type="InterPro" id="IPR038514">
    <property type="entry name" value="AAR2_C_sf"/>
</dbReference>
<feature type="compositionally biased region" description="Low complexity" evidence="4">
    <location>
        <begin position="1"/>
        <end position="32"/>
    </location>
</feature>
<protein>
    <recommendedName>
        <fullName evidence="2">Protein AAR2 homolog</fullName>
    </recommendedName>
    <alternativeName>
        <fullName evidence="3">AAR2 splicing factor homolog</fullName>
    </alternativeName>
</protein>
<evidence type="ECO:0000313" key="8">
    <source>
        <dbReference type="Proteomes" id="UP001642540"/>
    </source>
</evidence>
<sequence length="410" mass="46304">MASSSGTSASMSSQVSKKGSSSALSTISSTSTGQEMPPDLALRLFKEGATFVFLNVPVGTEIGIDLQSWNTGEKFRGIKMIPPGLHFLYFSSVSKDHQNLSPRSGFFHYFEKQEMVVRKYDPRMEILSNEVCPESEVETLKSHMEEMDRFLGAYPYDMWRKWISLTSRITAPILEKLNPPGGMILSAPELTLDADQTTSKSSKPRAKMSKLEQAEDDMPKMTETFESKIRYSRIPSENYPAGSTPAQITKCQMDTTWKLDNILEAYEKQEDLLAEVQFSFVNFLVGQSYSSFEHWKSLVQLVCQSDDAIVKYPKLYTGFVSDLYFQIGEVPQDFFVDIVTCNNFLFSCLQTLIQNVKDQGNAEMKLKNKVARFASFISSKFGWDFEELYDDAPTVVDEADAQISTIAEEQ</sequence>
<evidence type="ECO:0000259" key="6">
    <source>
        <dbReference type="Pfam" id="PF20981"/>
    </source>
</evidence>
<feature type="domain" description="AAR2 N-terminal" evidence="6">
    <location>
        <begin position="47"/>
        <end position="179"/>
    </location>
</feature>
<dbReference type="CDD" id="cd13777">
    <property type="entry name" value="Aar2_N"/>
    <property type="match status" value="1"/>
</dbReference>
<dbReference type="InterPro" id="IPR038516">
    <property type="entry name" value="AAR2_N_sf"/>
</dbReference>
<dbReference type="Gene3D" id="1.25.40.550">
    <property type="entry name" value="Aar2, C-terminal domain-like"/>
    <property type="match status" value="1"/>
</dbReference>
<comment type="caution">
    <text evidence="7">The sequence shown here is derived from an EMBL/GenBank/DDBJ whole genome shotgun (WGS) entry which is preliminary data.</text>
</comment>
<dbReference type="InterPro" id="IPR033647">
    <property type="entry name" value="Aar2_N"/>
</dbReference>
<dbReference type="Pfam" id="PF20981">
    <property type="entry name" value="AAR2_1st"/>
    <property type="match status" value="1"/>
</dbReference>
<dbReference type="InterPro" id="IPR033648">
    <property type="entry name" value="AAR2_C"/>
</dbReference>
<keyword evidence="8" id="KW-1185">Reference proteome</keyword>
<name>A0ABP1PQL9_9HEXA</name>
<dbReference type="Proteomes" id="UP001642540">
    <property type="component" value="Unassembled WGS sequence"/>
</dbReference>
<evidence type="ECO:0000313" key="7">
    <source>
        <dbReference type="EMBL" id="CAL8070739.1"/>
    </source>
</evidence>
<dbReference type="PANTHER" id="PTHR12689">
    <property type="entry name" value="A1 CISTRON SPLICING FACTOR AAR2-RELATED"/>
    <property type="match status" value="1"/>
</dbReference>
<accession>A0ABP1PQL9</accession>
<dbReference type="EMBL" id="CAXLJM020000004">
    <property type="protein sequence ID" value="CAL8070739.1"/>
    <property type="molecule type" value="Genomic_DNA"/>
</dbReference>
<comment type="similarity">
    <text evidence="1">Belongs to the AAR2 family.</text>
</comment>
<organism evidence="7 8">
    <name type="scientific">Orchesella dallaii</name>
    <dbReference type="NCBI Taxonomy" id="48710"/>
    <lineage>
        <taxon>Eukaryota</taxon>
        <taxon>Metazoa</taxon>
        <taxon>Ecdysozoa</taxon>
        <taxon>Arthropoda</taxon>
        <taxon>Hexapoda</taxon>
        <taxon>Collembola</taxon>
        <taxon>Entomobryomorpha</taxon>
        <taxon>Entomobryoidea</taxon>
        <taxon>Orchesellidae</taxon>
        <taxon>Orchesellinae</taxon>
        <taxon>Orchesella</taxon>
    </lineage>
</organism>
<dbReference type="InterPro" id="IPR007946">
    <property type="entry name" value="AAR2"/>
</dbReference>
<evidence type="ECO:0000256" key="3">
    <source>
        <dbReference type="ARBA" id="ARBA00030625"/>
    </source>
</evidence>
<dbReference type="Pfam" id="PF05282">
    <property type="entry name" value="AAR2"/>
    <property type="match status" value="1"/>
</dbReference>
<dbReference type="PANTHER" id="PTHR12689:SF4">
    <property type="entry name" value="PROTEIN AAR2 HOMOLOG"/>
    <property type="match status" value="1"/>
</dbReference>